<dbReference type="GO" id="GO:0030257">
    <property type="term" value="C:type III protein secretion system complex"/>
    <property type="evidence" value="ECO:0007669"/>
    <property type="project" value="InterPro"/>
</dbReference>
<dbReference type="InterPro" id="IPR050053">
    <property type="entry name" value="ATPase_alpha/beta_chains"/>
</dbReference>
<dbReference type="GO" id="GO:0030254">
    <property type="term" value="P:protein secretion by the type III secretion system"/>
    <property type="evidence" value="ECO:0007669"/>
    <property type="project" value="InterPro"/>
</dbReference>
<evidence type="ECO:0000256" key="2">
    <source>
        <dbReference type="ARBA" id="ARBA00022448"/>
    </source>
</evidence>
<evidence type="ECO:0000256" key="3">
    <source>
        <dbReference type="ARBA" id="ARBA00022490"/>
    </source>
</evidence>
<keyword evidence="4" id="KW-0547">Nucleotide-binding</keyword>
<dbReference type="PANTHER" id="PTHR15184">
    <property type="entry name" value="ATP SYNTHASE"/>
    <property type="match status" value="1"/>
</dbReference>
<proteinExistence type="predicted"/>
<dbReference type="RefSeq" id="WP_312746716.1">
    <property type="nucleotide sequence ID" value="NZ_CP116968.1"/>
</dbReference>
<dbReference type="Proteomes" id="UP001302494">
    <property type="component" value="Chromosome"/>
</dbReference>
<dbReference type="KEGG" id="nneo:PQG83_03160"/>
<dbReference type="Gene3D" id="3.40.50.12240">
    <property type="match status" value="1"/>
</dbReference>
<accession>A0AA96GKN5</accession>
<evidence type="ECO:0000259" key="9">
    <source>
        <dbReference type="SMART" id="SM00382"/>
    </source>
</evidence>
<dbReference type="SMART" id="SM00382">
    <property type="entry name" value="AAA"/>
    <property type="match status" value="1"/>
</dbReference>
<dbReference type="InterPro" id="IPR020003">
    <property type="entry name" value="ATPase_a/bsu_AS"/>
</dbReference>
<dbReference type="InterPro" id="IPR027417">
    <property type="entry name" value="P-loop_NTPase"/>
</dbReference>
<protein>
    <submittedName>
        <fullName evidence="10">FliI/YscN family ATPase</fullName>
    </submittedName>
</protein>
<evidence type="ECO:0000256" key="1">
    <source>
        <dbReference type="ARBA" id="ARBA00004496"/>
    </source>
</evidence>
<dbReference type="Pfam" id="PF18269">
    <property type="entry name" value="T3SS_ATPase_C"/>
    <property type="match status" value="1"/>
</dbReference>
<dbReference type="GO" id="GO:0008564">
    <property type="term" value="F:protein-exporting ATPase activity"/>
    <property type="evidence" value="ECO:0007669"/>
    <property type="project" value="UniProtKB-EC"/>
</dbReference>
<dbReference type="GO" id="GO:0046933">
    <property type="term" value="F:proton-transporting ATP synthase activity, rotational mechanism"/>
    <property type="evidence" value="ECO:0007669"/>
    <property type="project" value="TreeGrafter"/>
</dbReference>
<dbReference type="PROSITE" id="PS00152">
    <property type="entry name" value="ATPASE_ALPHA_BETA"/>
    <property type="match status" value="1"/>
</dbReference>
<evidence type="ECO:0000256" key="5">
    <source>
        <dbReference type="ARBA" id="ARBA00022840"/>
    </source>
</evidence>
<dbReference type="Pfam" id="PF00006">
    <property type="entry name" value="ATP-synt_ab"/>
    <property type="match status" value="1"/>
</dbReference>
<sequence length="447" mass="48185">MSLATIQQRLDDIAPVTITGRVVKAVGLTLEGTGLGASVGQRCHIFSKRGQSMVEGEVIGFREQRVVVMPFGAVRGIAAGNLIRYDPTSPRLLVGPQMLGRVVDGLGQPLDEKGPLSRSRRYALYAPAPAPMLRERITTPMDLGVRAINALLTCGVGQKLGIFAGSGVGKSVLMGTMCRHTSADVNVIALVGERGREVREFLERDLGREGLRRSVVVVATSDQSPLVRVRAAFVATAIAEFFRDQGNQVLLLVDSLTRLAHAQREVGLAAGEPPTTKGYPPSVFTLFPQVLERVGPVGTGSITGLYTVLVDGDDLNDPIADSIRSILDGHIVLTRRLAMQGHFPAIDVLQSVSRVMSDIVSTAQQDAARFLVQMMAEYRNAEDLINLGAYQLGTNPRLDAAIHMKGPIDAFLRQTREEGVGIPESCQALELLAQQGRRLLERKGKTV</sequence>
<dbReference type="CDD" id="cd01136">
    <property type="entry name" value="ATPase_flagellum-secretory_path_III"/>
    <property type="match status" value="1"/>
</dbReference>
<dbReference type="NCBIfam" id="TIGR01026">
    <property type="entry name" value="fliI_yscN"/>
    <property type="match status" value="1"/>
</dbReference>
<comment type="catalytic activity">
    <reaction evidence="8">
        <text>ATP + H2O + cellular proteinSide 1 = ADP + phosphate + cellular proteinSide 2.</text>
        <dbReference type="EC" id="7.4.2.8"/>
    </reaction>
</comment>
<evidence type="ECO:0000313" key="10">
    <source>
        <dbReference type="EMBL" id="WNM62762.1"/>
    </source>
</evidence>
<dbReference type="InterPro" id="IPR003593">
    <property type="entry name" value="AAA+_ATPase"/>
</dbReference>
<keyword evidence="6" id="KW-0653">Protein transport</keyword>
<keyword evidence="7" id="KW-1278">Translocase</keyword>
<keyword evidence="3" id="KW-0963">Cytoplasm</keyword>
<dbReference type="GO" id="GO:0016887">
    <property type="term" value="F:ATP hydrolysis activity"/>
    <property type="evidence" value="ECO:0007669"/>
    <property type="project" value="InterPro"/>
</dbReference>
<dbReference type="InterPro" id="IPR040627">
    <property type="entry name" value="T3SS_ATPase_C"/>
</dbReference>
<dbReference type="GO" id="GO:0005737">
    <property type="term" value="C:cytoplasm"/>
    <property type="evidence" value="ECO:0007669"/>
    <property type="project" value="UniProtKB-SubCell"/>
</dbReference>
<feature type="domain" description="AAA+ ATPase" evidence="9">
    <location>
        <begin position="156"/>
        <end position="337"/>
    </location>
</feature>
<name>A0AA96GKN5_9BACT</name>
<dbReference type="SUPFAM" id="SSF52540">
    <property type="entry name" value="P-loop containing nucleoside triphosphate hydrolases"/>
    <property type="match status" value="1"/>
</dbReference>
<gene>
    <name evidence="10" type="ORF">PQG83_03160</name>
</gene>
<dbReference type="PANTHER" id="PTHR15184:SF9">
    <property type="entry name" value="SPI-1 TYPE 3 SECRETION SYSTEM ATPASE"/>
    <property type="match status" value="1"/>
</dbReference>
<keyword evidence="5" id="KW-0067">ATP-binding</keyword>
<evidence type="ECO:0000313" key="11">
    <source>
        <dbReference type="Proteomes" id="UP001302494"/>
    </source>
</evidence>
<dbReference type="InterPro" id="IPR005714">
    <property type="entry name" value="ATPase_T3SS_FliI/YscN"/>
</dbReference>
<dbReference type="GO" id="GO:0005524">
    <property type="term" value="F:ATP binding"/>
    <property type="evidence" value="ECO:0007669"/>
    <property type="project" value="UniProtKB-KW"/>
</dbReference>
<dbReference type="EMBL" id="CP116968">
    <property type="protein sequence ID" value="WNM62762.1"/>
    <property type="molecule type" value="Genomic_DNA"/>
</dbReference>
<dbReference type="InterPro" id="IPR000194">
    <property type="entry name" value="ATPase_F1/V1/A1_a/bsu_nucl-bd"/>
</dbReference>
<keyword evidence="11" id="KW-1185">Reference proteome</keyword>
<comment type="subcellular location">
    <subcellularLocation>
        <location evidence="1">Cytoplasm</location>
    </subcellularLocation>
</comment>
<reference evidence="10 11" key="1">
    <citation type="submission" date="2023-01" db="EMBL/GenBank/DDBJ databases">
        <title>Cultivation and genomic characterization of new, ubiquitous marine nitrite-oxidizing bacteria from the Nitrospirales.</title>
        <authorList>
            <person name="Mueller A.J."/>
            <person name="Daebeler A."/>
            <person name="Herbold C.W."/>
            <person name="Kirkegaard R.H."/>
            <person name="Daims H."/>
        </authorList>
    </citation>
    <scope>NUCLEOTIDE SEQUENCE [LARGE SCALE GENOMIC DNA]</scope>
    <source>
        <strain evidence="10 11">DK</strain>
    </source>
</reference>
<keyword evidence="2" id="KW-0813">Transport</keyword>
<evidence type="ECO:0000256" key="7">
    <source>
        <dbReference type="ARBA" id="ARBA00022967"/>
    </source>
</evidence>
<dbReference type="CDD" id="cd18117">
    <property type="entry name" value="ATP-synt_flagellum-secretory_path_III_N"/>
    <property type="match status" value="1"/>
</dbReference>
<organism evidence="10 11">
    <name type="scientific">Candidatus Nitrospira neomarina</name>
    <dbReference type="NCBI Taxonomy" id="3020899"/>
    <lineage>
        <taxon>Bacteria</taxon>
        <taxon>Pseudomonadati</taxon>
        <taxon>Nitrospirota</taxon>
        <taxon>Nitrospiria</taxon>
        <taxon>Nitrospirales</taxon>
        <taxon>Nitrospiraceae</taxon>
        <taxon>Nitrospira</taxon>
    </lineage>
</organism>
<dbReference type="FunFam" id="3.40.50.12240:FF:000002">
    <property type="entry name" value="Flagellum-specific ATP synthase FliI"/>
    <property type="match status" value="1"/>
</dbReference>
<evidence type="ECO:0000256" key="4">
    <source>
        <dbReference type="ARBA" id="ARBA00022741"/>
    </source>
</evidence>
<dbReference type="AlphaFoldDB" id="A0AA96GKN5"/>
<evidence type="ECO:0000256" key="6">
    <source>
        <dbReference type="ARBA" id="ARBA00022927"/>
    </source>
</evidence>
<evidence type="ECO:0000256" key="8">
    <source>
        <dbReference type="ARBA" id="ARBA00034006"/>
    </source>
</evidence>